<dbReference type="EMBL" id="RQGD01000035">
    <property type="protein sequence ID" value="TGL57205.1"/>
    <property type="molecule type" value="Genomic_DNA"/>
</dbReference>
<dbReference type="AlphaFoldDB" id="A0A4R9JYD1"/>
<gene>
    <name evidence="3" type="ORF">EHQ58_12935</name>
</gene>
<evidence type="ECO:0000259" key="2">
    <source>
        <dbReference type="Pfam" id="PF00534"/>
    </source>
</evidence>
<reference evidence="3" key="1">
    <citation type="journal article" date="2019" name="PLoS Negl. Trop. Dis.">
        <title>Revisiting the worldwide diversity of Leptospira species in the environment.</title>
        <authorList>
            <person name="Vincent A.T."/>
            <person name="Schiettekatte O."/>
            <person name="Bourhy P."/>
            <person name="Veyrier F.J."/>
            <person name="Picardeau M."/>
        </authorList>
    </citation>
    <scope>NUCLEOTIDE SEQUENCE [LARGE SCALE GENOMIC DNA]</scope>
    <source>
        <strain evidence="3">201702476</strain>
    </source>
</reference>
<sequence length="383" mass="43901">MRIGIDASNIRGGGGVTHLVELLRVASPSDFGIESVVIWAGEATLQKLENRTWLLKRNESLLDRSLLHRIYWQKFILDERLKNESCDLLFVPGGSYAGKFKPYVTMSQNLLPFEPKEIKRYAFSIFGLKLRLLNFTQTKTFKNANGVIFLTRFAKESVLKQIPLNEELTTIVNHGINSKFFGNTRVQKPISDYNIKSPMRLLYVSFIGEYKHQWNVVEAISMLRKKGYPISITFIGSPDEKKAFKKFNHSLNQFDPEGIFCHYLPKVSYEEIDHYYKNSDLFVFASSCETFGQILTEAMAAGLPIACSNLSAMPELLGDGGVYFNPLSPIEIASTLEKLIEHKELREKISRVSFANSKKFRWERASNETFSFLKKMHSNYKNK</sequence>
<dbReference type="Pfam" id="PF00534">
    <property type="entry name" value="Glycos_transf_1"/>
    <property type="match status" value="1"/>
</dbReference>
<dbReference type="GO" id="GO:0016757">
    <property type="term" value="F:glycosyltransferase activity"/>
    <property type="evidence" value="ECO:0007669"/>
    <property type="project" value="InterPro"/>
</dbReference>
<dbReference type="InterPro" id="IPR001296">
    <property type="entry name" value="Glyco_trans_1"/>
</dbReference>
<dbReference type="SUPFAM" id="SSF53756">
    <property type="entry name" value="UDP-Glycosyltransferase/glycogen phosphorylase"/>
    <property type="match status" value="1"/>
</dbReference>
<evidence type="ECO:0000256" key="1">
    <source>
        <dbReference type="ARBA" id="ARBA00022679"/>
    </source>
</evidence>
<dbReference type="Gene3D" id="3.40.50.2000">
    <property type="entry name" value="Glycogen Phosphorylase B"/>
    <property type="match status" value="2"/>
</dbReference>
<evidence type="ECO:0000313" key="3">
    <source>
        <dbReference type="EMBL" id="TGL57205.1"/>
    </source>
</evidence>
<protein>
    <submittedName>
        <fullName evidence="3">Glycosyltransferase family 1 protein</fullName>
    </submittedName>
</protein>
<feature type="domain" description="Glycosyl transferase family 1" evidence="2">
    <location>
        <begin position="198"/>
        <end position="350"/>
    </location>
</feature>
<dbReference type="OrthoDB" id="9797829at2"/>
<dbReference type="Proteomes" id="UP000297693">
    <property type="component" value="Unassembled WGS sequence"/>
</dbReference>
<dbReference type="CDD" id="cd03809">
    <property type="entry name" value="GT4_MtfB-like"/>
    <property type="match status" value="1"/>
</dbReference>
<dbReference type="PANTHER" id="PTHR46401:SF2">
    <property type="entry name" value="GLYCOSYLTRANSFERASE WBBK-RELATED"/>
    <property type="match status" value="1"/>
</dbReference>
<name>A0A4R9JYD1_9LEPT</name>
<dbReference type="RefSeq" id="WP_135624329.1">
    <property type="nucleotide sequence ID" value="NZ_RQGD01000035.1"/>
</dbReference>
<proteinExistence type="predicted"/>
<accession>A0A4R9JYD1</accession>
<keyword evidence="4" id="KW-1185">Reference proteome</keyword>
<comment type="caution">
    <text evidence="3">The sequence shown here is derived from an EMBL/GenBank/DDBJ whole genome shotgun (WGS) entry which is preliminary data.</text>
</comment>
<evidence type="ECO:0000313" key="4">
    <source>
        <dbReference type="Proteomes" id="UP000297693"/>
    </source>
</evidence>
<organism evidence="3 4">
    <name type="scientific">Leptospira ognonensis</name>
    <dbReference type="NCBI Taxonomy" id="2484945"/>
    <lineage>
        <taxon>Bacteria</taxon>
        <taxon>Pseudomonadati</taxon>
        <taxon>Spirochaetota</taxon>
        <taxon>Spirochaetia</taxon>
        <taxon>Leptospirales</taxon>
        <taxon>Leptospiraceae</taxon>
        <taxon>Leptospira</taxon>
    </lineage>
</organism>
<dbReference type="PANTHER" id="PTHR46401">
    <property type="entry name" value="GLYCOSYLTRANSFERASE WBBK-RELATED"/>
    <property type="match status" value="1"/>
</dbReference>
<keyword evidence="1 3" id="KW-0808">Transferase</keyword>
<dbReference type="GO" id="GO:0009103">
    <property type="term" value="P:lipopolysaccharide biosynthetic process"/>
    <property type="evidence" value="ECO:0007669"/>
    <property type="project" value="TreeGrafter"/>
</dbReference>